<dbReference type="RefSeq" id="WP_406794141.1">
    <property type="nucleotide sequence ID" value="NZ_JBJHZX010000044.1"/>
</dbReference>
<accession>A0ABW8SPN3</accession>
<comment type="caution">
    <text evidence="1">The sequence shown here is derived from an EMBL/GenBank/DDBJ whole genome shotgun (WGS) entry which is preliminary data.</text>
</comment>
<gene>
    <name evidence="1" type="ORF">ACJDU8_21070</name>
</gene>
<reference evidence="1 2" key="1">
    <citation type="submission" date="2024-11" db="EMBL/GenBank/DDBJ databases">
        <authorList>
            <person name="Heng Y.C."/>
            <person name="Lim A.C.H."/>
            <person name="Lee J.K.Y."/>
            <person name="Kittelmann S."/>
        </authorList>
    </citation>
    <scope>NUCLEOTIDE SEQUENCE [LARGE SCALE GENOMIC DNA]</scope>
    <source>
        <strain evidence="1 2">WILCCON 0269</strain>
    </source>
</reference>
<proteinExistence type="predicted"/>
<name>A0ABW8SPN3_9CLOT</name>
<evidence type="ECO:0000313" key="1">
    <source>
        <dbReference type="EMBL" id="MFL0198034.1"/>
    </source>
</evidence>
<evidence type="ECO:0000313" key="2">
    <source>
        <dbReference type="Proteomes" id="UP001623660"/>
    </source>
</evidence>
<keyword evidence="2" id="KW-1185">Reference proteome</keyword>
<organism evidence="1 2">
    <name type="scientific">Candidatus Clostridium eludens</name>
    <dbReference type="NCBI Taxonomy" id="3381663"/>
    <lineage>
        <taxon>Bacteria</taxon>
        <taxon>Bacillati</taxon>
        <taxon>Bacillota</taxon>
        <taxon>Clostridia</taxon>
        <taxon>Eubacteriales</taxon>
        <taxon>Clostridiaceae</taxon>
        <taxon>Clostridium</taxon>
    </lineage>
</organism>
<dbReference type="EMBL" id="JBJHZX010000044">
    <property type="protein sequence ID" value="MFL0198034.1"/>
    <property type="molecule type" value="Genomic_DNA"/>
</dbReference>
<sequence length="41" mass="4861">MTQILNDVIIKLDSITYDNLKGKVYCFEFILRSLSNMNQMF</sequence>
<dbReference type="Proteomes" id="UP001623660">
    <property type="component" value="Unassembled WGS sequence"/>
</dbReference>
<protein>
    <submittedName>
        <fullName evidence="1">Uncharacterized protein</fullName>
    </submittedName>
</protein>